<comment type="caution">
    <text evidence="2">The sequence shown here is derived from an EMBL/GenBank/DDBJ whole genome shotgun (WGS) entry which is preliminary data.</text>
</comment>
<evidence type="ECO:0000313" key="2">
    <source>
        <dbReference type="EMBL" id="CAH3018184.1"/>
    </source>
</evidence>
<evidence type="ECO:0000313" key="3">
    <source>
        <dbReference type="Proteomes" id="UP001159427"/>
    </source>
</evidence>
<feature type="compositionally biased region" description="Polar residues" evidence="1">
    <location>
        <begin position="94"/>
        <end position="103"/>
    </location>
</feature>
<organism evidence="2 3">
    <name type="scientific">Porites evermanni</name>
    <dbReference type="NCBI Taxonomy" id="104178"/>
    <lineage>
        <taxon>Eukaryota</taxon>
        <taxon>Metazoa</taxon>
        <taxon>Cnidaria</taxon>
        <taxon>Anthozoa</taxon>
        <taxon>Hexacorallia</taxon>
        <taxon>Scleractinia</taxon>
        <taxon>Fungiina</taxon>
        <taxon>Poritidae</taxon>
        <taxon>Porites</taxon>
    </lineage>
</organism>
<feature type="compositionally biased region" description="Basic and acidic residues" evidence="1">
    <location>
        <begin position="19"/>
        <end position="31"/>
    </location>
</feature>
<feature type="compositionally biased region" description="Acidic residues" evidence="1">
    <location>
        <begin position="80"/>
        <end position="89"/>
    </location>
</feature>
<name>A0ABN8LR07_9CNID</name>
<feature type="compositionally biased region" description="Basic and acidic residues" evidence="1">
    <location>
        <begin position="1"/>
        <end position="10"/>
    </location>
</feature>
<keyword evidence="3" id="KW-1185">Reference proteome</keyword>
<dbReference type="EMBL" id="CALNXI010000080">
    <property type="protein sequence ID" value="CAH3018184.1"/>
    <property type="molecule type" value="Genomic_DNA"/>
</dbReference>
<evidence type="ECO:0000256" key="1">
    <source>
        <dbReference type="SAM" id="MobiDB-lite"/>
    </source>
</evidence>
<proteinExistence type="predicted"/>
<feature type="region of interest" description="Disordered" evidence="1">
    <location>
        <begin position="1"/>
        <end position="31"/>
    </location>
</feature>
<reference evidence="2 3" key="1">
    <citation type="submission" date="2022-05" db="EMBL/GenBank/DDBJ databases">
        <authorList>
            <consortium name="Genoscope - CEA"/>
            <person name="William W."/>
        </authorList>
    </citation>
    <scope>NUCLEOTIDE SEQUENCE [LARGE SCALE GENOMIC DNA]</scope>
</reference>
<feature type="region of interest" description="Disordered" evidence="1">
    <location>
        <begin position="79"/>
        <end position="103"/>
    </location>
</feature>
<protein>
    <submittedName>
        <fullName evidence="2">Uncharacterized protein</fullName>
    </submittedName>
</protein>
<accession>A0ABN8LR07</accession>
<sequence length="133" mass="14905">MTNQQDDRPSGQDNMTNRQDNRTSKQGEIENRHRITYTLVISFVIMSSKKNSRKRLCPGCKLAAPAHAFGLLNKFCTEPGTEESEDGAEAIDTTEGSPISAQYNPVQPTAKLLQAHSKPIKWCIIHQHRSLNQ</sequence>
<gene>
    <name evidence="2" type="ORF">PEVE_00041782</name>
</gene>
<dbReference type="Proteomes" id="UP001159427">
    <property type="component" value="Unassembled WGS sequence"/>
</dbReference>